<evidence type="ECO:0000313" key="1">
    <source>
        <dbReference type="EMBL" id="KAH1107006.1"/>
    </source>
</evidence>
<comment type="caution">
    <text evidence="1">The sequence shown here is derived from an EMBL/GenBank/DDBJ whole genome shotgun (WGS) entry which is preliminary data.</text>
</comment>
<name>A0A9D3W109_9ROSI</name>
<accession>A0A9D3W109</accession>
<evidence type="ECO:0008006" key="3">
    <source>
        <dbReference type="Google" id="ProtNLM"/>
    </source>
</evidence>
<organism evidence="1 2">
    <name type="scientific">Gossypium stocksii</name>
    <dbReference type="NCBI Taxonomy" id="47602"/>
    <lineage>
        <taxon>Eukaryota</taxon>
        <taxon>Viridiplantae</taxon>
        <taxon>Streptophyta</taxon>
        <taxon>Embryophyta</taxon>
        <taxon>Tracheophyta</taxon>
        <taxon>Spermatophyta</taxon>
        <taxon>Magnoliopsida</taxon>
        <taxon>eudicotyledons</taxon>
        <taxon>Gunneridae</taxon>
        <taxon>Pentapetalae</taxon>
        <taxon>rosids</taxon>
        <taxon>malvids</taxon>
        <taxon>Malvales</taxon>
        <taxon>Malvaceae</taxon>
        <taxon>Malvoideae</taxon>
        <taxon>Gossypium</taxon>
    </lineage>
</organism>
<dbReference type="OrthoDB" id="1738629at2759"/>
<dbReference type="AlphaFoldDB" id="A0A9D3W109"/>
<evidence type="ECO:0000313" key="2">
    <source>
        <dbReference type="Proteomes" id="UP000828251"/>
    </source>
</evidence>
<proteinExistence type="predicted"/>
<dbReference type="Proteomes" id="UP000828251">
    <property type="component" value="Unassembled WGS sequence"/>
</dbReference>
<dbReference type="EMBL" id="JAIQCV010000004">
    <property type="protein sequence ID" value="KAH1107006.1"/>
    <property type="molecule type" value="Genomic_DNA"/>
</dbReference>
<protein>
    <recommendedName>
        <fullName evidence="3">UBN2 domain-containing protein</fullName>
    </recommendedName>
</protein>
<sequence>MLRSLLMSWDAKVTTIEEAKNLETLSLDELIGSLLTHEMKLKGVNKGEEKVEKKKVGVTLKSTIEESNSNEDVDVDVDEKMTMLARRVKRFMRSNK</sequence>
<reference evidence="1 2" key="1">
    <citation type="journal article" date="2021" name="Plant Biotechnol. J.">
        <title>Multi-omics assisted identification of the key and species-specific regulatory components of drought-tolerant mechanisms in Gossypium stocksii.</title>
        <authorList>
            <person name="Yu D."/>
            <person name="Ke L."/>
            <person name="Zhang D."/>
            <person name="Wu Y."/>
            <person name="Sun Y."/>
            <person name="Mei J."/>
            <person name="Sun J."/>
            <person name="Sun Y."/>
        </authorList>
    </citation>
    <scope>NUCLEOTIDE SEQUENCE [LARGE SCALE GENOMIC DNA]</scope>
    <source>
        <strain evidence="2">cv. E1</strain>
        <tissue evidence="1">Leaf</tissue>
    </source>
</reference>
<gene>
    <name evidence="1" type="ORF">J1N35_010774</name>
</gene>
<keyword evidence="2" id="KW-1185">Reference proteome</keyword>